<evidence type="ECO:0000313" key="1">
    <source>
        <dbReference type="EMBL" id="KAG5570519.1"/>
    </source>
</evidence>
<evidence type="ECO:0000313" key="2">
    <source>
        <dbReference type="Proteomes" id="UP000824120"/>
    </source>
</evidence>
<dbReference type="Proteomes" id="UP000824120">
    <property type="component" value="Chromosome 12"/>
</dbReference>
<keyword evidence="2" id="KW-1185">Reference proteome</keyword>
<sequence>MNSQLRKVKSLKTHPIASKTTPTILGTQTKHEIAKEKGKMVNSQLIANSQEKEHYKKHGGNITFTDMVRQIEDMVNNLTKFLYPWIKLATCSWKEIIGTISLSYITAVGNQGLSSYVFCIGDDERHLIYAKAKGRSMTTNTKVESMKLYYITRKRMGCDYY</sequence>
<organism evidence="1 2">
    <name type="scientific">Solanum commersonii</name>
    <name type="common">Commerson's wild potato</name>
    <name type="synonym">Commerson's nightshade</name>
    <dbReference type="NCBI Taxonomy" id="4109"/>
    <lineage>
        <taxon>Eukaryota</taxon>
        <taxon>Viridiplantae</taxon>
        <taxon>Streptophyta</taxon>
        <taxon>Embryophyta</taxon>
        <taxon>Tracheophyta</taxon>
        <taxon>Spermatophyta</taxon>
        <taxon>Magnoliopsida</taxon>
        <taxon>eudicotyledons</taxon>
        <taxon>Gunneridae</taxon>
        <taxon>Pentapetalae</taxon>
        <taxon>asterids</taxon>
        <taxon>lamiids</taxon>
        <taxon>Solanales</taxon>
        <taxon>Solanaceae</taxon>
        <taxon>Solanoideae</taxon>
        <taxon>Solaneae</taxon>
        <taxon>Solanum</taxon>
    </lineage>
</organism>
<protein>
    <submittedName>
        <fullName evidence="1">Uncharacterized protein</fullName>
    </submittedName>
</protein>
<name>A0A9J5W567_SOLCO</name>
<reference evidence="1 2" key="1">
    <citation type="submission" date="2020-09" db="EMBL/GenBank/DDBJ databases">
        <title>De no assembly of potato wild relative species, Solanum commersonii.</title>
        <authorList>
            <person name="Cho K."/>
        </authorList>
    </citation>
    <scope>NUCLEOTIDE SEQUENCE [LARGE SCALE GENOMIC DNA]</scope>
    <source>
        <strain evidence="1">LZ3.2</strain>
        <tissue evidence="1">Leaf</tissue>
    </source>
</reference>
<comment type="caution">
    <text evidence="1">The sequence shown here is derived from an EMBL/GenBank/DDBJ whole genome shotgun (WGS) entry which is preliminary data.</text>
</comment>
<dbReference type="EMBL" id="JACXVP010000012">
    <property type="protein sequence ID" value="KAG5570519.1"/>
    <property type="molecule type" value="Genomic_DNA"/>
</dbReference>
<dbReference type="AlphaFoldDB" id="A0A9J5W567"/>
<accession>A0A9J5W567</accession>
<proteinExistence type="predicted"/>
<gene>
    <name evidence="1" type="ORF">H5410_060285</name>
</gene>